<proteinExistence type="predicted"/>
<reference evidence="1 2" key="1">
    <citation type="submission" date="2023-03" db="EMBL/GenBank/DDBJ databases">
        <title>Paludisphaera mucosa sp. nov. a novel planctomycete from northern fen.</title>
        <authorList>
            <person name="Ivanova A."/>
        </authorList>
    </citation>
    <scope>NUCLEOTIDE SEQUENCE [LARGE SCALE GENOMIC DNA]</scope>
    <source>
        <strain evidence="1 2">Pla2</strain>
    </source>
</reference>
<accession>A0ABT6F4B4</accession>
<evidence type="ECO:0000313" key="2">
    <source>
        <dbReference type="Proteomes" id="UP001216907"/>
    </source>
</evidence>
<organism evidence="1 2">
    <name type="scientific">Paludisphaera mucosa</name>
    <dbReference type="NCBI Taxonomy" id="3030827"/>
    <lineage>
        <taxon>Bacteria</taxon>
        <taxon>Pseudomonadati</taxon>
        <taxon>Planctomycetota</taxon>
        <taxon>Planctomycetia</taxon>
        <taxon>Isosphaerales</taxon>
        <taxon>Isosphaeraceae</taxon>
        <taxon>Paludisphaera</taxon>
    </lineage>
</organism>
<dbReference type="RefSeq" id="WP_277858769.1">
    <property type="nucleotide sequence ID" value="NZ_JARRAG010000001.1"/>
</dbReference>
<keyword evidence="2" id="KW-1185">Reference proteome</keyword>
<protein>
    <submittedName>
        <fullName evidence="1">Uncharacterized protein</fullName>
    </submittedName>
</protein>
<dbReference type="Proteomes" id="UP001216907">
    <property type="component" value="Unassembled WGS sequence"/>
</dbReference>
<sequence>MLQMDRLRILEAFRPVIAGRADLGAGCLAALHEQLLRAIGVYRVPTGPTGSSPG</sequence>
<evidence type="ECO:0000313" key="1">
    <source>
        <dbReference type="EMBL" id="MDG3002405.1"/>
    </source>
</evidence>
<dbReference type="EMBL" id="JARRAG010000001">
    <property type="protein sequence ID" value="MDG3002405.1"/>
    <property type="molecule type" value="Genomic_DNA"/>
</dbReference>
<comment type="caution">
    <text evidence="1">The sequence shown here is derived from an EMBL/GenBank/DDBJ whole genome shotgun (WGS) entry which is preliminary data.</text>
</comment>
<gene>
    <name evidence="1" type="ORF">PZE19_01265</name>
</gene>
<name>A0ABT6F4B4_9BACT</name>